<feature type="compositionally biased region" description="Acidic residues" evidence="11">
    <location>
        <begin position="569"/>
        <end position="579"/>
    </location>
</feature>
<dbReference type="Proteomes" id="UP001187315">
    <property type="component" value="Unassembled WGS sequence"/>
</dbReference>
<evidence type="ECO:0000256" key="5">
    <source>
        <dbReference type="ARBA" id="ARBA00022536"/>
    </source>
</evidence>
<evidence type="ECO:0000256" key="4">
    <source>
        <dbReference type="ARBA" id="ARBA00022530"/>
    </source>
</evidence>
<evidence type="ECO:0000256" key="8">
    <source>
        <dbReference type="ARBA" id="ARBA00023157"/>
    </source>
</evidence>
<feature type="region of interest" description="Disordered" evidence="11">
    <location>
        <begin position="508"/>
        <end position="591"/>
    </location>
</feature>
<dbReference type="Gene3D" id="2.10.25.10">
    <property type="entry name" value="Laminin"/>
    <property type="match status" value="9"/>
</dbReference>
<dbReference type="PANTHER" id="PTHR24034">
    <property type="entry name" value="EGF-LIKE DOMAIN-CONTAINING PROTEIN"/>
    <property type="match status" value="1"/>
</dbReference>
<keyword evidence="3" id="KW-0964">Secreted</keyword>
<feature type="chain" id="PRO_5041656703" description="Fibulin 2" evidence="12">
    <location>
        <begin position="18"/>
        <end position="1329"/>
    </location>
</feature>
<dbReference type="InterPro" id="IPR000742">
    <property type="entry name" value="EGF"/>
</dbReference>
<keyword evidence="9" id="KW-0325">Glycoprotein</keyword>
<dbReference type="GO" id="GO:0005509">
    <property type="term" value="F:calcium ion binding"/>
    <property type="evidence" value="ECO:0007669"/>
    <property type="project" value="InterPro"/>
</dbReference>
<dbReference type="EMBL" id="JAVHJS010000022">
    <property type="protein sequence ID" value="KAK2821379.1"/>
    <property type="molecule type" value="Genomic_DNA"/>
</dbReference>
<dbReference type="FunFam" id="2.10.25.10:FF:000078">
    <property type="entry name" value="Fibulin-1"/>
    <property type="match status" value="1"/>
</dbReference>
<evidence type="ECO:0000259" key="13">
    <source>
        <dbReference type="PROSITE" id="PS01178"/>
    </source>
</evidence>
<proteinExistence type="inferred from homology"/>
<accession>A0AA88LL41</accession>
<dbReference type="Pfam" id="PF22914">
    <property type="entry name" value="Fibulin_C"/>
    <property type="match status" value="1"/>
</dbReference>
<dbReference type="PROSITE" id="PS01178">
    <property type="entry name" value="ANAPHYLATOXIN_2"/>
    <property type="match status" value="2"/>
</dbReference>
<dbReference type="InterPro" id="IPR000020">
    <property type="entry name" value="Anaphylatoxin/fibulin"/>
</dbReference>
<evidence type="ECO:0000256" key="11">
    <source>
        <dbReference type="SAM" id="MobiDB-lite"/>
    </source>
</evidence>
<evidence type="ECO:0000256" key="9">
    <source>
        <dbReference type="ARBA" id="ARBA00023180"/>
    </source>
</evidence>
<dbReference type="CDD" id="cd00054">
    <property type="entry name" value="EGF_CA"/>
    <property type="match status" value="7"/>
</dbReference>
<dbReference type="PROSITE" id="PS50026">
    <property type="entry name" value="EGF_3"/>
    <property type="match status" value="4"/>
</dbReference>
<evidence type="ECO:0000256" key="12">
    <source>
        <dbReference type="SAM" id="SignalP"/>
    </source>
</evidence>
<comment type="caution">
    <text evidence="15">The sequence shown here is derived from an EMBL/GenBank/DDBJ whole genome shotgun (WGS) entry which is preliminary data.</text>
</comment>
<evidence type="ECO:0000259" key="14">
    <source>
        <dbReference type="PROSITE" id="PS50026"/>
    </source>
</evidence>
<dbReference type="FunFam" id="2.10.25.10:FF:000341">
    <property type="entry name" value="Fibulin 2"/>
    <property type="match status" value="1"/>
</dbReference>
<keyword evidence="16" id="KW-1185">Reference proteome</keyword>
<dbReference type="PANTHER" id="PTHR24034:SF158">
    <property type="entry name" value="FIBULIN 2"/>
    <property type="match status" value="1"/>
</dbReference>
<keyword evidence="4" id="KW-0272">Extracellular matrix</keyword>
<dbReference type="SMART" id="SM00181">
    <property type="entry name" value="EGF"/>
    <property type="match status" value="9"/>
</dbReference>
<dbReference type="Pfam" id="PF24532">
    <property type="entry name" value="FIBL-2"/>
    <property type="match status" value="1"/>
</dbReference>
<feature type="domain" description="EGF-like" evidence="14">
    <location>
        <begin position="1046"/>
        <end position="1088"/>
    </location>
</feature>
<dbReference type="PROSITE" id="PS00010">
    <property type="entry name" value="ASX_HYDROXYL"/>
    <property type="match status" value="4"/>
</dbReference>
<feature type="domain" description="Anaphylatoxin-like" evidence="13">
    <location>
        <begin position="681"/>
        <end position="713"/>
    </location>
</feature>
<feature type="compositionally biased region" description="Basic and acidic residues" evidence="11">
    <location>
        <begin position="518"/>
        <end position="531"/>
    </location>
</feature>
<dbReference type="PROSITE" id="PS01187">
    <property type="entry name" value="EGF_CA"/>
    <property type="match status" value="3"/>
</dbReference>
<dbReference type="SMART" id="SM00104">
    <property type="entry name" value="ANATO"/>
    <property type="match status" value="3"/>
</dbReference>
<feature type="domain" description="EGF-like" evidence="14">
    <location>
        <begin position="1089"/>
        <end position="1127"/>
    </location>
</feature>
<evidence type="ECO:0000313" key="15">
    <source>
        <dbReference type="EMBL" id="KAK2821379.1"/>
    </source>
</evidence>
<comment type="similarity">
    <text evidence="2">Belongs to the fibulin family.</text>
</comment>
<dbReference type="InterPro" id="IPR018097">
    <property type="entry name" value="EGF_Ca-bd_CS"/>
</dbReference>
<feature type="signal peptide" evidence="12">
    <location>
        <begin position="1"/>
        <end position="17"/>
    </location>
</feature>
<comment type="subcellular location">
    <subcellularLocation>
        <location evidence="1">Secreted</location>
        <location evidence="1">Extracellular space</location>
        <location evidence="1">Extracellular matrix</location>
    </subcellularLocation>
</comment>
<reference evidence="15" key="1">
    <citation type="submission" date="2023-08" db="EMBL/GenBank/DDBJ databases">
        <title>Pelteobagrus vachellii genome.</title>
        <authorList>
            <person name="Liu H."/>
        </authorList>
    </citation>
    <scope>NUCLEOTIDE SEQUENCE</scope>
    <source>
        <strain evidence="15">PRFRI_2022a</strain>
        <tissue evidence="15">Muscle</tissue>
    </source>
</reference>
<keyword evidence="5 10" id="KW-0245">EGF-like domain</keyword>
<dbReference type="SUPFAM" id="SSF57196">
    <property type="entry name" value="EGF/Laminin"/>
    <property type="match status" value="1"/>
</dbReference>
<gene>
    <name evidence="15" type="ORF">Q7C36_020722</name>
</gene>
<dbReference type="FunFam" id="2.10.25.10:FF:000010">
    <property type="entry name" value="Pro-epidermal growth factor"/>
    <property type="match status" value="1"/>
</dbReference>
<dbReference type="FunFam" id="2.10.25.10:FF:000139">
    <property type="entry name" value="Fibulin-1"/>
    <property type="match status" value="1"/>
</dbReference>
<evidence type="ECO:0000313" key="16">
    <source>
        <dbReference type="Proteomes" id="UP001187315"/>
    </source>
</evidence>
<dbReference type="PROSITE" id="PS01186">
    <property type="entry name" value="EGF_2"/>
    <property type="match status" value="3"/>
</dbReference>
<name>A0AA88LL41_TACVA</name>
<dbReference type="GO" id="GO:0005576">
    <property type="term" value="C:extracellular region"/>
    <property type="evidence" value="ECO:0007669"/>
    <property type="project" value="InterPro"/>
</dbReference>
<evidence type="ECO:0000256" key="10">
    <source>
        <dbReference type="PROSITE-ProRule" id="PRU00076"/>
    </source>
</evidence>
<feature type="region of interest" description="Disordered" evidence="11">
    <location>
        <begin position="198"/>
        <end position="244"/>
    </location>
</feature>
<dbReference type="InterPro" id="IPR001881">
    <property type="entry name" value="EGF-like_Ca-bd_dom"/>
</dbReference>
<keyword evidence="6" id="KW-0677">Repeat</keyword>
<comment type="caution">
    <text evidence="10">Lacks conserved residue(s) required for the propagation of feature annotation.</text>
</comment>
<dbReference type="SMART" id="SM00179">
    <property type="entry name" value="EGF_CA"/>
    <property type="match status" value="9"/>
</dbReference>
<feature type="compositionally biased region" description="Acidic residues" evidence="11">
    <location>
        <begin position="228"/>
        <end position="240"/>
    </location>
</feature>
<evidence type="ECO:0000256" key="7">
    <source>
        <dbReference type="ARBA" id="ARBA00022837"/>
    </source>
</evidence>
<keyword evidence="8" id="KW-1015">Disulfide bond</keyword>
<sequence length="1329" mass="148579">MRLLLLLLLYCVHEIFCQKDCTGVECPLLNHCIDEVLENGACCATCLQTGCKCEGYQYYDCINAGFRSGRVPEGESYFVDFGSTECSCPQGGGRISCHFIPCPELPANCIEVSEPADGCIQCERIGCVYEGQKFEAGHSFHMDQVCQVCHCPNNGGNLMCSPIPDCDLRQVHKPMLAATTEENTPWRHQNKIQNLFNHQGSRTPFSKPFPQSYRDSLPPFKPNPSNIDGDEGEEEDEENYDYTTTDSLKQTRYDPASPVESYVISVSDLENNPSHQARGTKQELKEIFGVHEATTEKFPLNEGRIDGAKYRRHKVKSTKDTMEVSGDDIRGAPVSIPKVTTNKETIPIYRDTTHEEQLYVYRDTTVNESYGPYKDHNNTEVFEERDSLRKMSEIFKETTDSNEFDSYEDNTYSEILTDSPVTVFPTMPQSTEETQMTTTSQTTWGSVLPDQAYQSTPETVVFYSTQKEEVNVEKQEIPLNNVTKSDKNHAVDEMVVKHEKHRLQSIKESIYESSAAPDRPEEHETKSEIKPEAYTNPPVILSPTSQSHLRVNTEGGQPLSKHSYSLFDVAEEDEEEIEEKEEKDNTLSSNTKANEGLSALVIVETCCKAGQKWASENQDCNQLPPVIEEASVCGAVQEKCCAGALRESRCLTGMYAARAGEVCEDSISHCGEDTQKECCSCCALGLRLRREGKGCNAHQHFSYPCGHIFLTCCEEEDEGHSTPVLKRKERPRPTTLPKKVAARPFPKQSLSIPELEHVSNTVENLEDVDECERFEGKRCLHICINTLGSYKCECHPGYTLMQDGHTCSLENVEEDNRVTEEDNVFTLATPPEESTQISSVQNLCSGNGPCSQHCSAVEGLVHCSCFPGFSLMSDGQTCEGTKMYLLACSRATHTCSTKEVCVNMEDLNECVTNTHTCKPNESCVNTVGAFMCERQISCSSGYQLRNGVCEDIDECAVQSHDCGSGFQCQNTHGSFRCSPKQKQCLTGFSQDPHGNCIDIDECSVVREPCITGFNCINTVGSYTCQRKIILCTRRYHSSPDGSRCIDVDECVTGTHRCSEGQICNNLPGSYRCDCQPGYQYDAIRRLCIDVNECDNNPCSQECANIYGSYQCYCRVGYYLKEDSHTCEDIDECSQSIGNMCAFQCVNVQGSYQCACPPHGYSMSPNGRTCQDIDECATGTHNCSTTQTCYNLQGGFRCLSFTCPENYRKVSDTRCERVSCFGSQCQNLPFRITFYQLSFQTNIVTPAQIFRIGPSPAYTGDNIIISIPRGNEEGYFSTRRLNSFTGAVYLQRQPHGPRDFLIDVEMKLLRQGTVTTFLTHIHVFITAHSM</sequence>
<feature type="domain" description="EGF-like" evidence="14">
    <location>
        <begin position="767"/>
        <end position="808"/>
    </location>
</feature>
<dbReference type="InterPro" id="IPR049883">
    <property type="entry name" value="NOTCH1_EGF-like"/>
</dbReference>
<evidence type="ECO:0000256" key="1">
    <source>
        <dbReference type="ARBA" id="ARBA00004498"/>
    </source>
</evidence>
<feature type="domain" description="EGF-like" evidence="14">
    <location>
        <begin position="1128"/>
        <end position="1170"/>
    </location>
</feature>
<evidence type="ECO:0000256" key="2">
    <source>
        <dbReference type="ARBA" id="ARBA00006127"/>
    </source>
</evidence>
<dbReference type="InterPro" id="IPR056612">
    <property type="entry name" value="FIBL-2_dom"/>
</dbReference>
<evidence type="ECO:0000256" key="3">
    <source>
        <dbReference type="ARBA" id="ARBA00022525"/>
    </source>
</evidence>
<organism evidence="15 16">
    <name type="scientific">Tachysurus vachellii</name>
    <name type="common">Darkbarbel catfish</name>
    <name type="synonym">Pelteobagrus vachellii</name>
    <dbReference type="NCBI Taxonomy" id="175792"/>
    <lineage>
        <taxon>Eukaryota</taxon>
        <taxon>Metazoa</taxon>
        <taxon>Chordata</taxon>
        <taxon>Craniata</taxon>
        <taxon>Vertebrata</taxon>
        <taxon>Euteleostomi</taxon>
        <taxon>Actinopterygii</taxon>
        <taxon>Neopterygii</taxon>
        <taxon>Teleostei</taxon>
        <taxon>Ostariophysi</taxon>
        <taxon>Siluriformes</taxon>
        <taxon>Bagridae</taxon>
        <taxon>Tachysurus</taxon>
    </lineage>
</organism>
<feature type="region of interest" description="Disordered" evidence="11">
    <location>
        <begin position="723"/>
        <end position="743"/>
    </location>
</feature>
<evidence type="ECO:0008006" key="17">
    <source>
        <dbReference type="Google" id="ProtNLM"/>
    </source>
</evidence>
<dbReference type="InterPro" id="IPR000152">
    <property type="entry name" value="EGF-type_Asp/Asn_hydroxyl_site"/>
</dbReference>
<dbReference type="InterPro" id="IPR055088">
    <property type="entry name" value="Fibulin_C"/>
</dbReference>
<evidence type="ECO:0000256" key="6">
    <source>
        <dbReference type="ARBA" id="ARBA00022737"/>
    </source>
</evidence>
<dbReference type="SUPFAM" id="SSF57184">
    <property type="entry name" value="Growth factor receptor domain"/>
    <property type="match status" value="4"/>
</dbReference>
<keyword evidence="7" id="KW-0106">Calcium</keyword>
<dbReference type="InterPro" id="IPR009030">
    <property type="entry name" value="Growth_fac_rcpt_cys_sf"/>
</dbReference>
<keyword evidence="12" id="KW-0732">Signal</keyword>
<dbReference type="Pfam" id="PF07645">
    <property type="entry name" value="EGF_CA"/>
    <property type="match status" value="8"/>
</dbReference>
<feature type="domain" description="Anaphylatoxin-like" evidence="13">
    <location>
        <begin position="606"/>
        <end position="641"/>
    </location>
</feature>
<protein>
    <recommendedName>
        <fullName evidence="17">Fibulin 2</fullName>
    </recommendedName>
</protein>
<dbReference type="InterPro" id="IPR050751">
    <property type="entry name" value="ECM_structural_protein"/>
</dbReference>
<dbReference type="Pfam" id="PF01821">
    <property type="entry name" value="ANATO"/>
    <property type="match status" value="1"/>
</dbReference>